<sequence>QKDSNGDTFSPSSIGINTSEGPQSMLLKECLSISQKFLKEINDGEMMLNLSKNNLNKNGHQSNKKKKIGEEGGQIYENYNNLGNNISDNPNCHSSSSTTASPLPTTNFHHLNTLNNNFDIHSEEPLYFPQSPALCKILEGPGLEKTVFNTFTSSNELIEKFDLSIFENLLEKQSIASGSLLTPEQKNQVSNVRAQLGLQSFEVMFAVHRLDSNILKPAQVHLVECIAPTKSDIRRFALFEQQHSNNNSGNILFDKDEQFVIELSKIERLREKLAVMAFVGEFNELNFACISKELHLLERGQSLVEEELIYLTEETTSNNGCGKSQQQQQLAAFSAHLTTEIVHLKESMQSLKNQLINTLNFFGEIEEEEDYENNNKYSNNNFQKLFHPERFFEVIANFLGDLNEELKNH</sequence>
<organism evidence="2 3">
    <name type="scientific">Meloidogyne javanica</name>
    <name type="common">Root-knot nematode worm</name>
    <dbReference type="NCBI Taxonomy" id="6303"/>
    <lineage>
        <taxon>Eukaryota</taxon>
        <taxon>Metazoa</taxon>
        <taxon>Ecdysozoa</taxon>
        <taxon>Nematoda</taxon>
        <taxon>Chromadorea</taxon>
        <taxon>Rhabditida</taxon>
        <taxon>Tylenchina</taxon>
        <taxon>Tylenchomorpha</taxon>
        <taxon>Tylenchoidea</taxon>
        <taxon>Meloidogynidae</taxon>
        <taxon>Meloidogyninae</taxon>
        <taxon>Meloidogyne</taxon>
        <taxon>Meloidogyne incognita group</taxon>
    </lineage>
</organism>
<dbReference type="Proteomes" id="UP000887561">
    <property type="component" value="Unplaced"/>
</dbReference>
<dbReference type="WBParaSite" id="scaffold11518_cov199.g15651">
    <property type="protein sequence ID" value="scaffold11518_cov199.g15651"/>
    <property type="gene ID" value="scaffold11518_cov199.g15651"/>
</dbReference>
<dbReference type="GO" id="GO:0008360">
    <property type="term" value="P:regulation of cell shape"/>
    <property type="evidence" value="ECO:0007669"/>
    <property type="project" value="TreeGrafter"/>
</dbReference>
<evidence type="ECO:0000313" key="2">
    <source>
        <dbReference type="Proteomes" id="UP000887561"/>
    </source>
</evidence>
<dbReference type="GO" id="GO:0030866">
    <property type="term" value="P:cortical actin cytoskeleton organization"/>
    <property type="evidence" value="ECO:0007669"/>
    <property type="project" value="TreeGrafter"/>
</dbReference>
<protein>
    <submittedName>
        <fullName evidence="3">Uncharacterized protein</fullName>
    </submittedName>
</protein>
<dbReference type="GO" id="GO:0051015">
    <property type="term" value="F:actin filament binding"/>
    <property type="evidence" value="ECO:0007669"/>
    <property type="project" value="TreeGrafter"/>
</dbReference>
<proteinExistence type="predicted"/>
<dbReference type="GO" id="GO:0016477">
    <property type="term" value="P:cell migration"/>
    <property type="evidence" value="ECO:0007669"/>
    <property type="project" value="TreeGrafter"/>
</dbReference>
<dbReference type="AlphaFoldDB" id="A0A915LJ81"/>
<dbReference type="InterPro" id="IPR042201">
    <property type="entry name" value="FH2_Formin_sf"/>
</dbReference>
<dbReference type="GO" id="GO:0005829">
    <property type="term" value="C:cytosol"/>
    <property type="evidence" value="ECO:0007669"/>
    <property type="project" value="TreeGrafter"/>
</dbReference>
<reference evidence="3" key="1">
    <citation type="submission" date="2022-11" db="UniProtKB">
        <authorList>
            <consortium name="WormBaseParasite"/>
        </authorList>
    </citation>
    <scope>IDENTIFICATION</scope>
</reference>
<evidence type="ECO:0000313" key="3">
    <source>
        <dbReference type="WBParaSite" id="scaffold11518_cov199.g15651"/>
    </source>
</evidence>
<keyword evidence="2" id="KW-1185">Reference proteome</keyword>
<evidence type="ECO:0000256" key="1">
    <source>
        <dbReference type="SAM" id="MobiDB-lite"/>
    </source>
</evidence>
<dbReference type="InterPro" id="IPR043592">
    <property type="entry name" value="FMNL_animal"/>
</dbReference>
<dbReference type="SUPFAM" id="SSF101447">
    <property type="entry name" value="Formin homology 2 domain (FH2 domain)"/>
    <property type="match status" value="1"/>
</dbReference>
<dbReference type="Gene3D" id="1.20.58.2220">
    <property type="entry name" value="Formin, FH2 domain"/>
    <property type="match status" value="2"/>
</dbReference>
<feature type="region of interest" description="Disordered" evidence="1">
    <location>
        <begin position="1"/>
        <end position="21"/>
    </location>
</feature>
<dbReference type="PANTHER" id="PTHR45857">
    <property type="entry name" value="FORMIN-LIKE PROTEIN"/>
    <property type="match status" value="1"/>
</dbReference>
<dbReference type="PANTHER" id="PTHR45857:SF8">
    <property type="entry name" value="FORMIN-HOMOLOGY AND ZINC FINGER DOMAINS PROTEIN 1"/>
    <property type="match status" value="1"/>
</dbReference>
<accession>A0A915LJ81</accession>
<name>A0A915LJ81_MELJA</name>